<feature type="transmembrane region" description="Helical" evidence="1">
    <location>
        <begin position="274"/>
        <end position="294"/>
    </location>
</feature>
<dbReference type="Proteomes" id="UP000481153">
    <property type="component" value="Unassembled WGS sequence"/>
</dbReference>
<gene>
    <name evidence="2" type="ORF">Ae201684_013328</name>
</gene>
<sequence length="565" mass="63231">MGILRYKIQYTNGYSYGVTKTLGIQNALGVTQHVTNKRLVALSRGGGWTTVWMYHGGWNDLAVADSMGYSFVLNDPDNQRFSAPCNYSAFVANPATYSCDPCDLQWNPDAANCNINYEMMLGLSDTPTFRLVRNNIGPFNSIDLYFVQPPASLNALFSAFQESVSQLILSNNEFAASTVAIPTLTSDPMPPSWMQPSLMYMGGDPTCLDREPTSFIQGSFSYDVACTSEDSHSIVVTTVQLFVGVMIALYYLLLRGRIIGRNLFQFNRVVGTVWLNRPVLFVRGLTAVILLSSSPVKFQTRNGYAHFSMAPRTLFESMLVAGEATWISYVAYDFLLVFFSKRHRYVAPFTSSVTWLCLLVIDTNWPYKITTNLNRQCSIDFTANKIECTVGWIEIGSLSRATMFVLVLVTCTIVPLLAVNVWSFLRHHQGDTRSSHLLLPSSALGFLYNMSQSNGTWILDHVSCFMCGVIVFDKTLLDLKLWLLISHKAASTSQVKWGMKFFETIALDKKNDSVQPYESSVVPVEPPFQWRHRLLTLAGLLYVIATIFGSVTFLTLTATNMANDF</sequence>
<keyword evidence="1" id="KW-0472">Membrane</keyword>
<feature type="transmembrane region" description="Helical" evidence="1">
    <location>
        <begin position="314"/>
        <end position="338"/>
    </location>
</feature>
<organism evidence="2 3">
    <name type="scientific">Aphanomyces euteiches</name>
    <dbReference type="NCBI Taxonomy" id="100861"/>
    <lineage>
        <taxon>Eukaryota</taxon>
        <taxon>Sar</taxon>
        <taxon>Stramenopiles</taxon>
        <taxon>Oomycota</taxon>
        <taxon>Saprolegniomycetes</taxon>
        <taxon>Saprolegniales</taxon>
        <taxon>Verrucalvaceae</taxon>
        <taxon>Aphanomyces</taxon>
    </lineage>
</organism>
<dbReference type="EMBL" id="VJMJ01000170">
    <property type="protein sequence ID" value="KAF0729029.1"/>
    <property type="molecule type" value="Genomic_DNA"/>
</dbReference>
<keyword evidence="1" id="KW-0812">Transmembrane</keyword>
<keyword evidence="1" id="KW-1133">Transmembrane helix</keyword>
<accession>A0A6G0WNU0</accession>
<dbReference type="AlphaFoldDB" id="A0A6G0WNU0"/>
<feature type="transmembrane region" description="Helical" evidence="1">
    <location>
        <begin position="534"/>
        <end position="556"/>
    </location>
</feature>
<evidence type="ECO:0000256" key="1">
    <source>
        <dbReference type="SAM" id="Phobius"/>
    </source>
</evidence>
<evidence type="ECO:0000313" key="3">
    <source>
        <dbReference type="Proteomes" id="UP000481153"/>
    </source>
</evidence>
<feature type="transmembrane region" description="Helical" evidence="1">
    <location>
        <begin position="345"/>
        <end position="365"/>
    </location>
</feature>
<protein>
    <submittedName>
        <fullName evidence="2">Uncharacterized protein</fullName>
    </submittedName>
</protein>
<name>A0A6G0WNU0_9STRA</name>
<reference evidence="2 3" key="1">
    <citation type="submission" date="2019-07" db="EMBL/GenBank/DDBJ databases">
        <title>Genomics analysis of Aphanomyces spp. identifies a new class of oomycete effector associated with host adaptation.</title>
        <authorList>
            <person name="Gaulin E."/>
        </authorList>
    </citation>
    <scope>NUCLEOTIDE SEQUENCE [LARGE SCALE GENOMIC DNA]</scope>
    <source>
        <strain evidence="2 3">ATCC 201684</strain>
    </source>
</reference>
<feature type="transmembrane region" description="Helical" evidence="1">
    <location>
        <begin position="401"/>
        <end position="425"/>
    </location>
</feature>
<keyword evidence="3" id="KW-1185">Reference proteome</keyword>
<comment type="caution">
    <text evidence="2">The sequence shown here is derived from an EMBL/GenBank/DDBJ whole genome shotgun (WGS) entry which is preliminary data.</text>
</comment>
<feature type="transmembrane region" description="Helical" evidence="1">
    <location>
        <begin position="234"/>
        <end position="253"/>
    </location>
</feature>
<proteinExistence type="predicted"/>
<dbReference type="VEuPathDB" id="FungiDB:AeMF1_020838"/>
<evidence type="ECO:0000313" key="2">
    <source>
        <dbReference type="EMBL" id="KAF0729029.1"/>
    </source>
</evidence>